<evidence type="ECO:0000313" key="7">
    <source>
        <dbReference type="EMBL" id="AYV75810.1"/>
    </source>
</evidence>
<keyword evidence="5" id="KW-0472">Membrane</keyword>
<gene>
    <name evidence="7" type="ORF">Terrestrivirus3_79</name>
</gene>
<reference evidence="7" key="1">
    <citation type="submission" date="2018-10" db="EMBL/GenBank/DDBJ databases">
        <title>Hidden diversity of soil giant viruses.</title>
        <authorList>
            <person name="Schulz F."/>
            <person name="Alteio L."/>
            <person name="Goudeau D."/>
            <person name="Ryan E.M."/>
            <person name="Malmstrom R.R."/>
            <person name="Blanchard J."/>
            <person name="Woyke T."/>
        </authorList>
    </citation>
    <scope>NUCLEOTIDE SEQUENCE</scope>
    <source>
        <strain evidence="7">TEV1</strain>
    </source>
</reference>
<dbReference type="InterPro" id="IPR001806">
    <property type="entry name" value="Small_GTPase"/>
</dbReference>
<dbReference type="InterPro" id="IPR005225">
    <property type="entry name" value="Small_GTP-bd"/>
</dbReference>
<dbReference type="SMART" id="SM00176">
    <property type="entry name" value="RAN"/>
    <property type="match status" value="1"/>
</dbReference>
<evidence type="ECO:0000256" key="4">
    <source>
        <dbReference type="ARBA" id="ARBA00023134"/>
    </source>
</evidence>
<dbReference type="SMART" id="SM00174">
    <property type="entry name" value="RHO"/>
    <property type="match status" value="1"/>
</dbReference>
<keyword evidence="3" id="KW-0547">Nucleotide-binding</keyword>
<evidence type="ECO:0000256" key="2">
    <source>
        <dbReference type="ARBA" id="ARBA00004308"/>
    </source>
</evidence>
<keyword evidence="6" id="KW-0449">Lipoprotein</keyword>
<evidence type="ECO:0000256" key="1">
    <source>
        <dbReference type="ARBA" id="ARBA00004112"/>
    </source>
</evidence>
<proteinExistence type="predicted"/>
<dbReference type="SMART" id="SM00173">
    <property type="entry name" value="RAS"/>
    <property type="match status" value="1"/>
</dbReference>
<dbReference type="PRINTS" id="PR00449">
    <property type="entry name" value="RASTRNSFRMNG"/>
</dbReference>
<accession>A0A3G4ZLS3</accession>
<dbReference type="NCBIfam" id="TIGR00231">
    <property type="entry name" value="small_GTP"/>
    <property type="match status" value="1"/>
</dbReference>
<dbReference type="Gene3D" id="3.40.50.300">
    <property type="entry name" value="P-loop containing nucleotide triphosphate hydrolases"/>
    <property type="match status" value="1"/>
</dbReference>
<organism evidence="7">
    <name type="scientific">Terrestrivirus sp</name>
    <dbReference type="NCBI Taxonomy" id="2487775"/>
    <lineage>
        <taxon>Viruses</taxon>
        <taxon>Varidnaviria</taxon>
        <taxon>Bamfordvirae</taxon>
        <taxon>Nucleocytoviricota</taxon>
        <taxon>Megaviricetes</taxon>
        <taxon>Imitervirales</taxon>
        <taxon>Mimiviridae</taxon>
        <taxon>Klosneuvirinae</taxon>
    </lineage>
</organism>
<keyword evidence="4" id="KW-0342">GTP-binding</keyword>
<dbReference type="GO" id="GO:0003924">
    <property type="term" value="F:GTPase activity"/>
    <property type="evidence" value="ECO:0007669"/>
    <property type="project" value="InterPro"/>
</dbReference>
<dbReference type="InterPro" id="IPR027417">
    <property type="entry name" value="P-loop_NTPase"/>
</dbReference>
<evidence type="ECO:0000256" key="5">
    <source>
        <dbReference type="ARBA" id="ARBA00023136"/>
    </source>
</evidence>
<name>A0A3G4ZLS3_9VIRU</name>
<dbReference type="CDD" id="cd00154">
    <property type="entry name" value="Rab"/>
    <property type="match status" value="1"/>
</dbReference>
<dbReference type="SMART" id="SM00175">
    <property type="entry name" value="RAB"/>
    <property type="match status" value="1"/>
</dbReference>
<dbReference type="InterPro" id="IPR050305">
    <property type="entry name" value="Small_GTPase_Rab"/>
</dbReference>
<dbReference type="PROSITE" id="PS51421">
    <property type="entry name" value="RAS"/>
    <property type="match status" value="1"/>
</dbReference>
<dbReference type="PROSITE" id="PS51420">
    <property type="entry name" value="RHO"/>
    <property type="match status" value="1"/>
</dbReference>
<dbReference type="GO" id="GO:0020002">
    <property type="term" value="C:host cell plasma membrane"/>
    <property type="evidence" value="ECO:0007669"/>
    <property type="project" value="UniProtKB-SubCell"/>
</dbReference>
<dbReference type="PANTHER" id="PTHR47980">
    <property type="entry name" value="LD44762P"/>
    <property type="match status" value="1"/>
</dbReference>
<dbReference type="Pfam" id="PF00071">
    <property type="entry name" value="Ras"/>
    <property type="match status" value="1"/>
</dbReference>
<dbReference type="EMBL" id="MK071981">
    <property type="protein sequence ID" value="AYV75810.1"/>
    <property type="molecule type" value="Genomic_DNA"/>
</dbReference>
<dbReference type="PROSITE" id="PS51419">
    <property type="entry name" value="RAB"/>
    <property type="match status" value="1"/>
</dbReference>
<dbReference type="FunFam" id="3.40.50.300:FF:000586">
    <property type="entry name" value="Rab family GTPase"/>
    <property type="match status" value="1"/>
</dbReference>
<protein>
    <submittedName>
        <fullName evidence="7">GTP-binding protein ypt1</fullName>
    </submittedName>
</protein>
<evidence type="ECO:0000256" key="3">
    <source>
        <dbReference type="ARBA" id="ARBA00022741"/>
    </source>
</evidence>
<dbReference type="SUPFAM" id="SSF52540">
    <property type="entry name" value="P-loop containing nucleoside triphosphate hydrolases"/>
    <property type="match status" value="1"/>
</dbReference>
<evidence type="ECO:0000256" key="6">
    <source>
        <dbReference type="ARBA" id="ARBA00023288"/>
    </source>
</evidence>
<comment type="subcellular location">
    <subcellularLocation>
        <location evidence="2">Endomembrane system</location>
    </subcellularLocation>
    <subcellularLocation>
        <location evidence="1">Host cell membrane</location>
        <topology evidence="1">Lipid-anchor</topology>
        <orientation evidence="1">Cytoplasmic side</orientation>
    </subcellularLocation>
</comment>
<dbReference type="GO" id="GO:0005525">
    <property type="term" value="F:GTP binding"/>
    <property type="evidence" value="ECO:0007669"/>
    <property type="project" value="UniProtKB-KW"/>
</dbReference>
<sequence length="204" mass="23294">MNQDYDYLIKAVVIGDSGVGKSCLIMRYCDACYTDSYISTIGVDFKIRSFEFDGKTVKFQVWDTAGQERFRTITTSYYRGAHCIMFVFDITNRETFDNIKRIWYDEVKRIIGDKEISTILIGTKSDLEVKRAVSFTEATELAKNHGMKYIETSAKVEKNVDEAFLDLASSTVDRLKRKPLVPPNKIDHPIVIGRKVKPVKDGCC</sequence>